<feature type="domain" description="HTH rpiR-type" evidence="1">
    <location>
        <begin position="1"/>
        <end position="77"/>
    </location>
</feature>
<dbReference type="SUPFAM" id="SSF53697">
    <property type="entry name" value="SIS domain"/>
    <property type="match status" value="1"/>
</dbReference>
<protein>
    <submittedName>
        <fullName evidence="2">MurR/RpiR family transcriptional regulator</fullName>
    </submittedName>
</protein>
<proteinExistence type="predicted"/>
<gene>
    <name evidence="2" type="ORF">MUA00_18550</name>
</gene>
<dbReference type="Pfam" id="PF01418">
    <property type="entry name" value="HTH_6"/>
    <property type="match status" value="2"/>
</dbReference>
<dbReference type="GO" id="GO:1901135">
    <property type="term" value="P:carbohydrate derivative metabolic process"/>
    <property type="evidence" value="ECO:0007669"/>
    <property type="project" value="InterPro"/>
</dbReference>
<dbReference type="Gene3D" id="3.40.50.10490">
    <property type="entry name" value="Glucose-6-phosphate isomerase like protein, domain 1"/>
    <property type="match status" value="1"/>
</dbReference>
<dbReference type="PROSITE" id="PS51071">
    <property type="entry name" value="HTH_RPIR"/>
    <property type="match status" value="2"/>
</dbReference>
<accession>A0A9X2WBG9</accession>
<dbReference type="InterPro" id="IPR046348">
    <property type="entry name" value="SIS_dom_sf"/>
</dbReference>
<dbReference type="SUPFAM" id="SSF46689">
    <property type="entry name" value="Homeodomain-like"/>
    <property type="match status" value="2"/>
</dbReference>
<dbReference type="AlphaFoldDB" id="A0A9X2WBG9"/>
<dbReference type="EMBL" id="JALHAP010000082">
    <property type="protein sequence ID" value="MCT4703782.1"/>
    <property type="molecule type" value="Genomic_DNA"/>
</dbReference>
<evidence type="ECO:0000313" key="2">
    <source>
        <dbReference type="EMBL" id="MCT4703782.1"/>
    </source>
</evidence>
<comment type="caution">
    <text evidence="2">The sequence shown here is derived from an EMBL/GenBank/DDBJ whole genome shotgun (WGS) entry which is preliminary data.</text>
</comment>
<dbReference type="PANTHER" id="PTHR30514:SF1">
    <property type="entry name" value="HTH-TYPE TRANSCRIPTIONAL REGULATOR HEXR-RELATED"/>
    <property type="match status" value="1"/>
</dbReference>
<dbReference type="PANTHER" id="PTHR30514">
    <property type="entry name" value="GLUCOKINASE"/>
    <property type="match status" value="1"/>
</dbReference>
<sequence>MDIVYQLVQGMSGLPAQESRLARFFLENFAQIPESSMEELAIKAGVSPATLQHFARSIGCDDINDFLGKVRHQQQNNGPRSRPEAVGILGDATWVEPDALQKLAAHAGIGSDILERFSHSIGKESGGDILSQIRARLNDFSQQESRVAQTILDDVGFAASATIDQLATAAGVSPATITRFARAAGCDDIRDLRMKLAQSSSPVTNGTLPEPWQEKLSGVHSSLNSQLNELSPATVARAAQMLKQATATHIFSASGADTPFASLLQYRLLTLGHPANLCQDSALMSITASMLGAGQVLLIFASHTPENALIAAVHQARRKGAGIIVIAQGECSFTQQNDIVLSLKDNRYGLLFLIDLLCDGLTLKA</sequence>
<dbReference type="GO" id="GO:0003700">
    <property type="term" value="F:DNA-binding transcription factor activity"/>
    <property type="evidence" value="ECO:0007669"/>
    <property type="project" value="InterPro"/>
</dbReference>
<dbReference type="InterPro" id="IPR035472">
    <property type="entry name" value="RpiR-like_SIS"/>
</dbReference>
<dbReference type="GO" id="GO:0003677">
    <property type="term" value="F:DNA binding"/>
    <property type="evidence" value="ECO:0007669"/>
    <property type="project" value="InterPro"/>
</dbReference>
<dbReference type="RefSeq" id="WP_271124468.1">
    <property type="nucleotide sequence ID" value="NZ_JALHAN010000069.1"/>
</dbReference>
<dbReference type="Gene3D" id="1.10.10.10">
    <property type="entry name" value="Winged helix-like DNA-binding domain superfamily/Winged helix DNA-binding domain"/>
    <property type="match status" value="2"/>
</dbReference>
<dbReference type="CDD" id="cd05013">
    <property type="entry name" value="SIS_RpiR"/>
    <property type="match status" value="1"/>
</dbReference>
<evidence type="ECO:0000313" key="3">
    <source>
        <dbReference type="Proteomes" id="UP001150641"/>
    </source>
</evidence>
<dbReference type="InterPro" id="IPR047640">
    <property type="entry name" value="RpiR-like"/>
</dbReference>
<dbReference type="InterPro" id="IPR036388">
    <property type="entry name" value="WH-like_DNA-bd_sf"/>
</dbReference>
<keyword evidence="3" id="KW-1185">Reference proteome</keyword>
<dbReference type="InterPro" id="IPR009057">
    <property type="entry name" value="Homeodomain-like_sf"/>
</dbReference>
<feature type="domain" description="HTH rpiR-type" evidence="1">
    <location>
        <begin position="127"/>
        <end position="203"/>
    </location>
</feature>
<dbReference type="Proteomes" id="UP001150641">
    <property type="component" value="Unassembled WGS sequence"/>
</dbReference>
<dbReference type="InterPro" id="IPR000281">
    <property type="entry name" value="HTH_RpiR"/>
</dbReference>
<organism evidence="2 3">
    <name type="scientific">Dryocola boscaweniae</name>
    <dbReference type="NCBI Taxonomy" id="2925397"/>
    <lineage>
        <taxon>Bacteria</taxon>
        <taxon>Pseudomonadati</taxon>
        <taxon>Pseudomonadota</taxon>
        <taxon>Gammaproteobacteria</taxon>
        <taxon>Enterobacterales</taxon>
        <taxon>Enterobacteriaceae</taxon>
        <taxon>Dryocola</taxon>
    </lineage>
</organism>
<dbReference type="GO" id="GO:0097367">
    <property type="term" value="F:carbohydrate derivative binding"/>
    <property type="evidence" value="ECO:0007669"/>
    <property type="project" value="InterPro"/>
</dbReference>
<evidence type="ECO:0000259" key="1">
    <source>
        <dbReference type="PROSITE" id="PS51071"/>
    </source>
</evidence>
<name>A0A9X2WBG9_9ENTR</name>
<reference evidence="2" key="1">
    <citation type="submission" date="2022-03" db="EMBL/GenBank/DDBJ databases">
        <title>Proposal of a novel genus Dryocolo and two novel species.</title>
        <authorList>
            <person name="Maddock D.W."/>
            <person name="Brady C.L."/>
            <person name="Denman S."/>
            <person name="Arnold D."/>
        </authorList>
    </citation>
    <scope>NUCLEOTIDE SEQUENCE</scope>
    <source>
        <strain evidence="2">H6W4</strain>
    </source>
</reference>